<sequence>MHFMCGPVITVVQDAADLGVAEVTYVQFGPCKLKIEPRFDKFNDASCLVGICWIFFESIFYVWISEVTFIEHYHFRFRLHRAK</sequence>
<keyword evidence="1" id="KW-1133">Transmembrane helix</keyword>
<feature type="transmembrane region" description="Helical" evidence="1">
    <location>
        <begin position="42"/>
        <end position="64"/>
    </location>
</feature>
<proteinExistence type="predicted"/>
<keyword evidence="1" id="KW-0812">Transmembrane</keyword>
<organism evidence="2">
    <name type="scientific">uncultured Synechococcales cyanobacterium</name>
    <dbReference type="NCBI Taxonomy" id="1936017"/>
    <lineage>
        <taxon>Bacteria</taxon>
        <taxon>Bacillati</taxon>
        <taxon>Cyanobacteriota</taxon>
        <taxon>Cyanophyceae</taxon>
        <taxon>Synechococcales</taxon>
        <taxon>environmental samples</taxon>
    </lineage>
</organism>
<dbReference type="AlphaFoldDB" id="A0A6J4V3E6"/>
<protein>
    <submittedName>
        <fullName evidence="2">Uncharacterized protein</fullName>
    </submittedName>
</protein>
<evidence type="ECO:0000256" key="1">
    <source>
        <dbReference type="SAM" id="Phobius"/>
    </source>
</evidence>
<accession>A0A6J4V3E6</accession>
<reference evidence="2" key="1">
    <citation type="submission" date="2020-02" db="EMBL/GenBank/DDBJ databases">
        <authorList>
            <person name="Meier V. D."/>
        </authorList>
    </citation>
    <scope>NUCLEOTIDE SEQUENCE</scope>
    <source>
        <strain evidence="2">AVDCRST_MAG81</strain>
    </source>
</reference>
<name>A0A6J4V3E6_9CYAN</name>
<gene>
    <name evidence="2" type="ORF">AVDCRST_MAG81-1241</name>
</gene>
<keyword evidence="1" id="KW-0472">Membrane</keyword>
<evidence type="ECO:0000313" key="2">
    <source>
        <dbReference type="EMBL" id="CAA9567883.1"/>
    </source>
</evidence>
<dbReference type="EMBL" id="CADCWO010000071">
    <property type="protein sequence ID" value="CAA9567883.1"/>
    <property type="molecule type" value="Genomic_DNA"/>
</dbReference>